<protein>
    <submittedName>
        <fullName evidence="5">Fibronectin type III domain protein</fullName>
    </submittedName>
</protein>
<keyword evidence="2" id="KW-0472">Membrane</keyword>
<evidence type="ECO:0000256" key="2">
    <source>
        <dbReference type="SAM" id="Phobius"/>
    </source>
</evidence>
<dbReference type="RefSeq" id="WP_113956821.1">
    <property type="nucleotide sequence ID" value="NZ_QNRR01000001.1"/>
</dbReference>
<feature type="signal peptide" evidence="3">
    <location>
        <begin position="1"/>
        <end position="32"/>
    </location>
</feature>
<feature type="domain" description="Fibronectin type-III" evidence="4">
    <location>
        <begin position="546"/>
        <end position="650"/>
    </location>
</feature>
<accession>A0A366HUG4</accession>
<evidence type="ECO:0000313" key="6">
    <source>
        <dbReference type="Proteomes" id="UP000253426"/>
    </source>
</evidence>
<dbReference type="InterPro" id="IPR013783">
    <property type="entry name" value="Ig-like_fold"/>
</dbReference>
<dbReference type="InterPro" id="IPR003961">
    <property type="entry name" value="FN3_dom"/>
</dbReference>
<dbReference type="CDD" id="cd00063">
    <property type="entry name" value="FN3"/>
    <property type="match status" value="1"/>
</dbReference>
<dbReference type="Gene3D" id="2.60.40.10">
    <property type="entry name" value="Immunoglobulins"/>
    <property type="match status" value="3"/>
</dbReference>
<dbReference type="AlphaFoldDB" id="A0A366HUG4"/>
<dbReference type="InterPro" id="IPR036116">
    <property type="entry name" value="FN3_sf"/>
</dbReference>
<organism evidence="5 6">
    <name type="scientific">Roseimicrobium gellanilyticum</name>
    <dbReference type="NCBI Taxonomy" id="748857"/>
    <lineage>
        <taxon>Bacteria</taxon>
        <taxon>Pseudomonadati</taxon>
        <taxon>Verrucomicrobiota</taxon>
        <taxon>Verrucomicrobiia</taxon>
        <taxon>Verrucomicrobiales</taxon>
        <taxon>Verrucomicrobiaceae</taxon>
        <taxon>Roseimicrobium</taxon>
    </lineage>
</organism>
<dbReference type="EMBL" id="QNRR01000001">
    <property type="protein sequence ID" value="RBP47933.1"/>
    <property type="molecule type" value="Genomic_DNA"/>
</dbReference>
<evidence type="ECO:0000256" key="3">
    <source>
        <dbReference type="SAM" id="SignalP"/>
    </source>
</evidence>
<keyword evidence="3" id="KW-0732">Signal</keyword>
<feature type="transmembrane region" description="Helical" evidence="2">
    <location>
        <begin position="656"/>
        <end position="674"/>
    </location>
</feature>
<reference evidence="5 6" key="1">
    <citation type="submission" date="2018-06" db="EMBL/GenBank/DDBJ databases">
        <title>Genomic Encyclopedia of Type Strains, Phase IV (KMG-IV): sequencing the most valuable type-strain genomes for metagenomic binning, comparative biology and taxonomic classification.</title>
        <authorList>
            <person name="Goeker M."/>
        </authorList>
    </citation>
    <scope>NUCLEOTIDE SEQUENCE [LARGE SCALE GENOMIC DNA]</scope>
    <source>
        <strain evidence="5 6">DSM 25532</strain>
    </source>
</reference>
<name>A0A366HUG4_9BACT</name>
<feature type="compositionally biased region" description="Basic and acidic residues" evidence="1">
    <location>
        <begin position="40"/>
        <end position="58"/>
    </location>
</feature>
<dbReference type="OrthoDB" id="175603at2"/>
<feature type="compositionally biased region" description="Low complexity" evidence="1">
    <location>
        <begin position="488"/>
        <end position="504"/>
    </location>
</feature>
<gene>
    <name evidence="5" type="ORF">DES53_101733</name>
</gene>
<sequence length="685" mass="74680">MSFSVPSMNFWRPVTRVAGLSLVLILSCGSLTADLATGVSKKEKEKERRDKDDKKRPEPAYLPEARPVAMRFVAGQSVDIELSAASGTVRQVEFLIRQTPQYGTLSAIRPHVSDSSKAVVTYTHSSPQASLADNFTFACRVADSSWSAPATVTLVGQRMEPKIEVIENPSFGRIFAGEEKLSRVTVRNVGSSPLEKTLDWQEPWSGPATLSVPVGATQEFLVTFRPTKAGEYRQDMVIQPGITSSRVILYGDSALPFSVSPSRLHLDFKETTGERAAMISLVNARDVAVKAEVALPPGLQGPSVVELAPSSRVDVRLYLPENHVEKFSGKVAIKSGDSSTTVDIDAKPTPATMRVVSPTESEIDFGRVTGRYKPTREVVVENRGGESLVVEAKAITPFALEGAGGAVTIEPRQRRVFKVSFQTDRLGPQTGHVELLSGTGRILVPLKVEVEEAKASETVASAQSGSMQTPATTPKVQPAVSEVQPARVSAFPSAPVASSTPDTETPAEEDEVVLPKRTRMQSAMLALLATSGMPLPKGSINPYLDKVRGLGVNERDSSSITVSWEKPSVMPSGWTVELASMAYNQEYNSFVKIWTRYQNWKPAEVGDERIGIRLFALRPGEQYEMRVMGVDREGKFSKPSDPILTSTPDSWRVPAWAWRLMIVGALSLVGYVLFRMRRGDFLVEA</sequence>
<comment type="caution">
    <text evidence="5">The sequence shown here is derived from an EMBL/GenBank/DDBJ whole genome shotgun (WGS) entry which is preliminary data.</text>
</comment>
<feature type="region of interest" description="Disordered" evidence="1">
    <location>
        <begin position="37"/>
        <end position="61"/>
    </location>
</feature>
<keyword evidence="2" id="KW-1133">Transmembrane helix</keyword>
<keyword evidence="6" id="KW-1185">Reference proteome</keyword>
<dbReference type="Pfam" id="PF00041">
    <property type="entry name" value="fn3"/>
    <property type="match status" value="1"/>
</dbReference>
<proteinExistence type="predicted"/>
<keyword evidence="2" id="KW-0812">Transmembrane</keyword>
<dbReference type="SUPFAM" id="SSF49265">
    <property type="entry name" value="Fibronectin type III"/>
    <property type="match status" value="1"/>
</dbReference>
<dbReference type="SMART" id="SM00060">
    <property type="entry name" value="FN3"/>
    <property type="match status" value="1"/>
</dbReference>
<evidence type="ECO:0000256" key="1">
    <source>
        <dbReference type="SAM" id="MobiDB-lite"/>
    </source>
</evidence>
<feature type="region of interest" description="Disordered" evidence="1">
    <location>
        <begin position="488"/>
        <end position="511"/>
    </location>
</feature>
<dbReference type="NCBIfam" id="NF012200">
    <property type="entry name" value="choice_anch_D"/>
    <property type="match status" value="1"/>
</dbReference>
<dbReference type="Proteomes" id="UP000253426">
    <property type="component" value="Unassembled WGS sequence"/>
</dbReference>
<evidence type="ECO:0000259" key="4">
    <source>
        <dbReference type="PROSITE" id="PS50853"/>
    </source>
</evidence>
<feature type="chain" id="PRO_5016902088" evidence="3">
    <location>
        <begin position="33"/>
        <end position="685"/>
    </location>
</feature>
<evidence type="ECO:0000313" key="5">
    <source>
        <dbReference type="EMBL" id="RBP47933.1"/>
    </source>
</evidence>
<dbReference type="PROSITE" id="PS50853">
    <property type="entry name" value="FN3"/>
    <property type="match status" value="1"/>
</dbReference>